<dbReference type="GO" id="GO:0003676">
    <property type="term" value="F:nucleic acid binding"/>
    <property type="evidence" value="ECO:0007669"/>
    <property type="project" value="InterPro"/>
</dbReference>
<dbReference type="OrthoDB" id="7697376at2759"/>
<dbReference type="PANTHER" id="PTHR37984">
    <property type="entry name" value="PROTEIN CBG26694"/>
    <property type="match status" value="1"/>
</dbReference>
<dbReference type="InterPro" id="IPR036397">
    <property type="entry name" value="RNaseH_sf"/>
</dbReference>
<dbReference type="InterPro" id="IPR012337">
    <property type="entry name" value="RNaseH-like_sf"/>
</dbReference>
<proteinExistence type="predicted"/>
<keyword evidence="3" id="KW-1185">Reference proteome</keyword>
<name>A0A6S7I088_PARCT</name>
<dbReference type="PANTHER" id="PTHR37984:SF5">
    <property type="entry name" value="PROTEIN NYNRIN-LIKE"/>
    <property type="match status" value="1"/>
</dbReference>
<organism evidence="2 3">
    <name type="scientific">Paramuricea clavata</name>
    <name type="common">Red gorgonian</name>
    <name type="synonym">Violescent sea-whip</name>
    <dbReference type="NCBI Taxonomy" id="317549"/>
    <lineage>
        <taxon>Eukaryota</taxon>
        <taxon>Metazoa</taxon>
        <taxon>Cnidaria</taxon>
        <taxon>Anthozoa</taxon>
        <taxon>Octocorallia</taxon>
        <taxon>Malacalcyonacea</taxon>
        <taxon>Plexauridae</taxon>
        <taxon>Paramuricea</taxon>
    </lineage>
</organism>
<gene>
    <name evidence="2" type="ORF">PACLA_8A086878</name>
</gene>
<dbReference type="EMBL" id="CACRXK020006731">
    <property type="protein sequence ID" value="CAB4010269.1"/>
    <property type="molecule type" value="Genomic_DNA"/>
</dbReference>
<dbReference type="Proteomes" id="UP001152795">
    <property type="component" value="Unassembled WGS sequence"/>
</dbReference>
<dbReference type="SUPFAM" id="SSF53098">
    <property type="entry name" value="Ribonuclease H-like"/>
    <property type="match status" value="1"/>
</dbReference>
<reference evidence="2" key="1">
    <citation type="submission" date="2020-04" db="EMBL/GenBank/DDBJ databases">
        <authorList>
            <person name="Alioto T."/>
            <person name="Alioto T."/>
            <person name="Gomez Garrido J."/>
        </authorList>
    </citation>
    <scope>NUCLEOTIDE SEQUENCE</scope>
    <source>
        <strain evidence="2">A484AB</strain>
    </source>
</reference>
<dbReference type="InterPro" id="IPR050951">
    <property type="entry name" value="Retrovirus_Pol_polyprotein"/>
</dbReference>
<comment type="caution">
    <text evidence="2">The sequence shown here is derived from an EMBL/GenBank/DDBJ whole genome shotgun (WGS) entry which is preliminary data.</text>
</comment>
<feature type="compositionally biased region" description="Polar residues" evidence="1">
    <location>
        <begin position="130"/>
        <end position="154"/>
    </location>
</feature>
<sequence>MRELCKRLEIQRTRSSPANPQGNGQAERNLAERLAMEVESTDWGLKLPAAPSAMRTVANKTTKETPFYVAFGFEARNPGDVIRDETTTGNNSGKARKGDTTYAIQMDGQRRRKETINHRRLKRHFGVDPTFNNQRTRKTPQTDPPTTRKALSNRTVDENRWQLNDDEEAEATTRNVNERPRPARRPLLCLTYEAGIHQLERSYQNLTKNYKKLQPWIQFFL</sequence>
<evidence type="ECO:0000313" key="3">
    <source>
        <dbReference type="Proteomes" id="UP001152795"/>
    </source>
</evidence>
<accession>A0A6S7I088</accession>
<protein>
    <submittedName>
        <fullName evidence="2">Retrovirus-related Pol poly from transposon 412, partial</fullName>
    </submittedName>
</protein>
<dbReference type="Gene3D" id="3.30.420.10">
    <property type="entry name" value="Ribonuclease H-like superfamily/Ribonuclease H"/>
    <property type="match status" value="1"/>
</dbReference>
<evidence type="ECO:0000313" key="2">
    <source>
        <dbReference type="EMBL" id="CAB4010269.1"/>
    </source>
</evidence>
<feature type="region of interest" description="Disordered" evidence="1">
    <location>
        <begin position="126"/>
        <end position="155"/>
    </location>
</feature>
<evidence type="ECO:0000256" key="1">
    <source>
        <dbReference type="SAM" id="MobiDB-lite"/>
    </source>
</evidence>
<dbReference type="AlphaFoldDB" id="A0A6S7I088"/>